<evidence type="ECO:0000313" key="1">
    <source>
        <dbReference type="EMBL" id="KAK1656322.1"/>
    </source>
</evidence>
<gene>
    <name evidence="1" type="ORF">BDP81DRAFT_414604</name>
</gene>
<sequence>MQPPIVDSISSLALPPFRCAVRSSSALCHCGVGWGQTPWMLFDVAHVTLVPGLSVGPEQRAGQPSKAMDAEQFEQTSQHFLASSSADDDFLALSGSQNLDCALSSRLRRPNRPLFGQLCRSWAPTLGQRSLVLVRFLSEQLGSIPDPTYPASRRDWCLASACHGQRILTE</sequence>
<reference evidence="1" key="1">
    <citation type="submission" date="2021-06" db="EMBL/GenBank/DDBJ databases">
        <title>Comparative genomics, transcriptomics and evolutionary studies reveal genomic signatures of adaptation to plant cell wall in hemibiotrophic fungi.</title>
        <authorList>
            <consortium name="DOE Joint Genome Institute"/>
            <person name="Baroncelli R."/>
            <person name="Diaz J.F."/>
            <person name="Benocci T."/>
            <person name="Peng M."/>
            <person name="Battaglia E."/>
            <person name="Haridas S."/>
            <person name="Andreopoulos W."/>
            <person name="Labutti K."/>
            <person name="Pangilinan J."/>
            <person name="Floch G.L."/>
            <person name="Makela M.R."/>
            <person name="Henrissat B."/>
            <person name="Grigoriev I.V."/>
            <person name="Crouch J.A."/>
            <person name="De Vries R.P."/>
            <person name="Sukno S.A."/>
            <person name="Thon M.R."/>
        </authorList>
    </citation>
    <scope>NUCLEOTIDE SEQUENCE</scope>
    <source>
        <strain evidence="1">CBS 102054</strain>
    </source>
</reference>
<proteinExistence type="predicted"/>
<comment type="caution">
    <text evidence="1">The sequence shown here is derived from an EMBL/GenBank/DDBJ whole genome shotgun (WGS) entry which is preliminary data.</text>
</comment>
<dbReference type="GeneID" id="85474241"/>
<keyword evidence="2" id="KW-1185">Reference proteome</keyword>
<protein>
    <submittedName>
        <fullName evidence="1">Uncharacterized protein</fullName>
    </submittedName>
</protein>
<organism evidence="1 2">
    <name type="scientific">Colletotrichum phormii</name>
    <dbReference type="NCBI Taxonomy" id="359342"/>
    <lineage>
        <taxon>Eukaryota</taxon>
        <taxon>Fungi</taxon>
        <taxon>Dikarya</taxon>
        <taxon>Ascomycota</taxon>
        <taxon>Pezizomycotina</taxon>
        <taxon>Sordariomycetes</taxon>
        <taxon>Hypocreomycetidae</taxon>
        <taxon>Glomerellales</taxon>
        <taxon>Glomerellaceae</taxon>
        <taxon>Colletotrichum</taxon>
        <taxon>Colletotrichum acutatum species complex</taxon>
    </lineage>
</organism>
<dbReference type="Proteomes" id="UP001243989">
    <property type="component" value="Unassembled WGS sequence"/>
</dbReference>
<dbReference type="EMBL" id="JAHMHQ010000001">
    <property type="protein sequence ID" value="KAK1656322.1"/>
    <property type="molecule type" value="Genomic_DNA"/>
</dbReference>
<accession>A0AAJ0A4H0</accession>
<dbReference type="RefSeq" id="XP_060452366.1">
    <property type="nucleotide sequence ID" value="XM_060589379.1"/>
</dbReference>
<dbReference type="AlphaFoldDB" id="A0AAJ0A4H0"/>
<name>A0AAJ0A4H0_9PEZI</name>
<evidence type="ECO:0000313" key="2">
    <source>
        <dbReference type="Proteomes" id="UP001243989"/>
    </source>
</evidence>